<evidence type="ECO:0000313" key="2">
    <source>
        <dbReference type="Proteomes" id="UP000182077"/>
    </source>
</evidence>
<dbReference type="Proteomes" id="UP000182077">
    <property type="component" value="Unassembled WGS sequence"/>
</dbReference>
<dbReference type="STRING" id="249189.RV04_GL001249"/>
<sequence>MYLIGAGLLFTLIGYTLSGFSTDRYLNYDQNHWYNVIHIER</sequence>
<organism evidence="1 2">
    <name type="scientific">Enterococcus hermanniensis</name>
    <dbReference type="NCBI Taxonomy" id="249189"/>
    <lineage>
        <taxon>Bacteria</taxon>
        <taxon>Bacillati</taxon>
        <taxon>Bacillota</taxon>
        <taxon>Bacilli</taxon>
        <taxon>Lactobacillales</taxon>
        <taxon>Enterococcaceae</taxon>
        <taxon>Enterococcus</taxon>
    </lineage>
</organism>
<dbReference type="EMBL" id="JXKQ01000003">
    <property type="protein sequence ID" value="OJG46083.1"/>
    <property type="molecule type" value="Genomic_DNA"/>
</dbReference>
<dbReference type="AlphaFoldDB" id="A0A1L8TPC6"/>
<gene>
    <name evidence="1" type="ORF">RV04_GL001249</name>
</gene>
<keyword evidence="2" id="KW-1185">Reference proteome</keyword>
<proteinExistence type="predicted"/>
<reference evidence="1 2" key="1">
    <citation type="submission" date="2014-12" db="EMBL/GenBank/DDBJ databases">
        <title>Draft genome sequences of 29 type strains of Enterococci.</title>
        <authorList>
            <person name="Zhong Z."/>
            <person name="Sun Z."/>
            <person name="Liu W."/>
            <person name="Zhang W."/>
            <person name="Zhang H."/>
        </authorList>
    </citation>
    <scope>NUCLEOTIDE SEQUENCE [LARGE SCALE GENOMIC DNA]</scope>
    <source>
        <strain evidence="1 2">DSM 17122</strain>
    </source>
</reference>
<protein>
    <submittedName>
        <fullName evidence="1">Uncharacterized protein</fullName>
    </submittedName>
</protein>
<accession>A0A1L8TPC6</accession>
<name>A0A1L8TPC6_9ENTE</name>
<comment type="caution">
    <text evidence="1">The sequence shown here is derived from an EMBL/GenBank/DDBJ whole genome shotgun (WGS) entry which is preliminary data.</text>
</comment>
<evidence type="ECO:0000313" key="1">
    <source>
        <dbReference type="EMBL" id="OJG46083.1"/>
    </source>
</evidence>